<evidence type="ECO:0000313" key="1">
    <source>
        <dbReference type="EMBL" id="KAJ2994443.1"/>
    </source>
</evidence>
<reference evidence="1" key="1">
    <citation type="submission" date="2022-08" db="EMBL/GenBank/DDBJ databases">
        <title>Genome Sequence of Pycnoporus sanguineus.</title>
        <authorList>
            <person name="Buettner E."/>
        </authorList>
    </citation>
    <scope>NUCLEOTIDE SEQUENCE</scope>
    <source>
        <strain evidence="1">CG-C14</strain>
    </source>
</reference>
<protein>
    <submittedName>
        <fullName evidence="1">Uncharacterized protein</fullName>
    </submittedName>
</protein>
<evidence type="ECO:0000313" key="2">
    <source>
        <dbReference type="Proteomes" id="UP001144978"/>
    </source>
</evidence>
<keyword evidence="2" id="KW-1185">Reference proteome</keyword>
<proteinExistence type="predicted"/>
<dbReference type="EMBL" id="JANSHE010002186">
    <property type="protein sequence ID" value="KAJ2994443.1"/>
    <property type="molecule type" value="Genomic_DNA"/>
</dbReference>
<dbReference type="Proteomes" id="UP001144978">
    <property type="component" value="Unassembled WGS sequence"/>
</dbReference>
<sequence>MSGDEAEYVVEYIVRAKVVGSKRGKKKWQYLVKWKDYSFEDNTWEPVESFAGGSEHFVESFWDRVDTNGRNYHDLNQFSLDEELFPSGPPRRKKAKKAKEEVRIPSPPVEEILDSENEVRSIINDEEDVQEEASTSRRKRRRSSAASSAIDNPSQLKRKRGRPPGKRPEELEEEEEAVNDEPSPPKRKRGRPPGKRPEEGTTGLGLSLSPLTL</sequence>
<gene>
    <name evidence="1" type="ORF">NUW54_g7552</name>
</gene>
<comment type="caution">
    <text evidence="1">The sequence shown here is derived from an EMBL/GenBank/DDBJ whole genome shotgun (WGS) entry which is preliminary data.</text>
</comment>
<organism evidence="1 2">
    <name type="scientific">Trametes sanguinea</name>
    <dbReference type="NCBI Taxonomy" id="158606"/>
    <lineage>
        <taxon>Eukaryota</taxon>
        <taxon>Fungi</taxon>
        <taxon>Dikarya</taxon>
        <taxon>Basidiomycota</taxon>
        <taxon>Agaricomycotina</taxon>
        <taxon>Agaricomycetes</taxon>
        <taxon>Polyporales</taxon>
        <taxon>Polyporaceae</taxon>
        <taxon>Trametes</taxon>
    </lineage>
</organism>
<accession>A0ACC1PKU8</accession>
<name>A0ACC1PKU8_9APHY</name>